<evidence type="ECO:0000313" key="6">
    <source>
        <dbReference type="Proteomes" id="UP000578449"/>
    </source>
</evidence>
<organism evidence="5 6">
    <name type="scientific">Thermocatellispora tengchongensis</name>
    <dbReference type="NCBI Taxonomy" id="1073253"/>
    <lineage>
        <taxon>Bacteria</taxon>
        <taxon>Bacillati</taxon>
        <taxon>Actinomycetota</taxon>
        <taxon>Actinomycetes</taxon>
        <taxon>Streptosporangiales</taxon>
        <taxon>Streptosporangiaceae</taxon>
        <taxon>Thermocatellispora</taxon>
    </lineage>
</organism>
<keyword evidence="6" id="KW-1185">Reference proteome</keyword>
<dbReference type="PANTHER" id="PTHR47235">
    <property type="entry name" value="BLR6548 PROTEIN"/>
    <property type="match status" value="1"/>
</dbReference>
<dbReference type="AlphaFoldDB" id="A0A840PGL1"/>
<dbReference type="EMBL" id="JACHGN010000013">
    <property type="protein sequence ID" value="MBB5136277.1"/>
    <property type="molecule type" value="Genomic_DNA"/>
</dbReference>
<protein>
    <submittedName>
        <fullName evidence="5">Branched-chain amino acid transport system substrate-binding protein</fullName>
    </submittedName>
</protein>
<accession>A0A840PGL1</accession>
<comment type="similarity">
    <text evidence="1">Belongs to the leucine-binding protein family.</text>
</comment>
<dbReference type="InterPro" id="IPR028081">
    <property type="entry name" value="Leu-bd"/>
</dbReference>
<dbReference type="Proteomes" id="UP000578449">
    <property type="component" value="Unassembled WGS sequence"/>
</dbReference>
<dbReference type="Gene3D" id="3.40.50.2300">
    <property type="match status" value="2"/>
</dbReference>
<feature type="signal peptide" evidence="3">
    <location>
        <begin position="1"/>
        <end position="23"/>
    </location>
</feature>
<dbReference type="Pfam" id="PF13458">
    <property type="entry name" value="Peripla_BP_6"/>
    <property type="match status" value="1"/>
</dbReference>
<evidence type="ECO:0000256" key="2">
    <source>
        <dbReference type="ARBA" id="ARBA00022729"/>
    </source>
</evidence>
<name>A0A840PGL1_9ACTN</name>
<reference evidence="5 6" key="1">
    <citation type="submission" date="2020-08" db="EMBL/GenBank/DDBJ databases">
        <title>Genomic Encyclopedia of Type Strains, Phase IV (KMG-IV): sequencing the most valuable type-strain genomes for metagenomic binning, comparative biology and taxonomic classification.</title>
        <authorList>
            <person name="Goeker M."/>
        </authorList>
    </citation>
    <scope>NUCLEOTIDE SEQUENCE [LARGE SCALE GENOMIC DNA]</scope>
    <source>
        <strain evidence="5 6">DSM 45615</strain>
    </source>
</reference>
<gene>
    <name evidence="5" type="ORF">HNP84_006021</name>
</gene>
<dbReference type="SUPFAM" id="SSF53822">
    <property type="entry name" value="Periplasmic binding protein-like I"/>
    <property type="match status" value="1"/>
</dbReference>
<evidence type="ECO:0000256" key="1">
    <source>
        <dbReference type="ARBA" id="ARBA00010062"/>
    </source>
</evidence>
<evidence type="ECO:0000259" key="4">
    <source>
        <dbReference type="Pfam" id="PF13458"/>
    </source>
</evidence>
<evidence type="ECO:0000256" key="3">
    <source>
        <dbReference type="SAM" id="SignalP"/>
    </source>
</evidence>
<dbReference type="PROSITE" id="PS51257">
    <property type="entry name" value="PROKAR_LIPOPROTEIN"/>
    <property type="match status" value="1"/>
</dbReference>
<dbReference type="PANTHER" id="PTHR47235:SF1">
    <property type="entry name" value="BLR6548 PROTEIN"/>
    <property type="match status" value="1"/>
</dbReference>
<sequence>MTAHRPHKTFTAVTAATFLVASAATGCGAQGGASGDEIVLGALGPYTGTFSSTYGAVPSVLDAWVETVNGAGGIGGKRVRIVTKDIGASPGAAPTAVRELIERDHVIAIVANQDPGVSAWAPYAASKGVPVLSAVTETDSYLNPGNFNAQGSAFAVAYGLGEQAKALGGTLGVVYCAEQPSCAQQAQLMQLFVKAQGVEVPVATKVPASTADFTAYCQQMKDAGVRTVFNSLSNELAERMNDSCAQQGLTAKQIISGALTNLTWKTDPVYDGSVVLDPVAPFFATGVPGVKKYRDALSKYAPSMIGTEQDNSVALRAWASMQVFGTAAATVEGPVTSASLRDAIYGLKGQTLDGIVPPIAFEKGKATFSRCYFRWSPYGEFKALDDGKPVCVDPAKLDPLVEPVLASLR</sequence>
<feature type="domain" description="Leucine-binding protein" evidence="4">
    <location>
        <begin position="38"/>
        <end position="373"/>
    </location>
</feature>
<dbReference type="InterPro" id="IPR028082">
    <property type="entry name" value="Peripla_BP_I"/>
</dbReference>
<evidence type="ECO:0000313" key="5">
    <source>
        <dbReference type="EMBL" id="MBB5136277.1"/>
    </source>
</evidence>
<feature type="chain" id="PRO_5038517946" evidence="3">
    <location>
        <begin position="24"/>
        <end position="409"/>
    </location>
</feature>
<dbReference type="CDD" id="cd06341">
    <property type="entry name" value="PBP1_ABC_ligand_binding-like"/>
    <property type="match status" value="1"/>
</dbReference>
<comment type="caution">
    <text evidence="5">The sequence shown here is derived from an EMBL/GenBank/DDBJ whole genome shotgun (WGS) entry which is preliminary data.</text>
</comment>
<dbReference type="RefSeq" id="WP_185053164.1">
    <property type="nucleotide sequence ID" value="NZ_BAABIX010000036.1"/>
</dbReference>
<keyword evidence="2 3" id="KW-0732">Signal</keyword>
<proteinExistence type="inferred from homology"/>